<keyword evidence="3" id="KW-1185">Reference proteome</keyword>
<evidence type="ECO:0000259" key="1">
    <source>
        <dbReference type="PROSITE" id="PS50943"/>
    </source>
</evidence>
<gene>
    <name evidence="2" type="ORF">P5F74_17935</name>
</gene>
<accession>A0ABU6NP93</accession>
<protein>
    <submittedName>
        <fullName evidence="2">Helix-turn-helix transcriptional regulator</fullName>
    </submittedName>
</protein>
<dbReference type="SMART" id="SM00530">
    <property type="entry name" value="HTH_XRE"/>
    <property type="match status" value="1"/>
</dbReference>
<dbReference type="Pfam" id="PF01381">
    <property type="entry name" value="HTH_3"/>
    <property type="match status" value="1"/>
</dbReference>
<dbReference type="InterPro" id="IPR001387">
    <property type="entry name" value="Cro/C1-type_HTH"/>
</dbReference>
<reference evidence="2 3" key="1">
    <citation type="submission" date="2023-03" db="EMBL/GenBank/DDBJ databases">
        <title>Bacillus Genome Sequencing.</title>
        <authorList>
            <person name="Dunlap C."/>
        </authorList>
    </citation>
    <scope>NUCLEOTIDE SEQUENCE [LARGE SCALE GENOMIC DNA]</scope>
    <source>
        <strain evidence="2 3">B-4107</strain>
    </source>
</reference>
<dbReference type="SUPFAM" id="SSF47413">
    <property type="entry name" value="lambda repressor-like DNA-binding domains"/>
    <property type="match status" value="1"/>
</dbReference>
<dbReference type="CDD" id="cd00093">
    <property type="entry name" value="HTH_XRE"/>
    <property type="match status" value="1"/>
</dbReference>
<dbReference type="Gene3D" id="1.10.260.40">
    <property type="entry name" value="lambda repressor-like DNA-binding domains"/>
    <property type="match status" value="1"/>
</dbReference>
<sequence length="80" mass="9525">MKKMSNENLNQMVEKMVEMRKMLGISRVELAKRTGLNQTLIRKLERGMDRAHVDDYMMIIDTLTMEMLVRDLLPKDRKNQ</sequence>
<dbReference type="PROSITE" id="PS50943">
    <property type="entry name" value="HTH_CROC1"/>
    <property type="match status" value="1"/>
</dbReference>
<evidence type="ECO:0000313" key="3">
    <source>
        <dbReference type="Proteomes" id="UP001341820"/>
    </source>
</evidence>
<dbReference type="InterPro" id="IPR010982">
    <property type="entry name" value="Lambda_DNA-bd_dom_sf"/>
</dbReference>
<dbReference type="Proteomes" id="UP001341820">
    <property type="component" value="Unassembled WGS sequence"/>
</dbReference>
<evidence type="ECO:0000313" key="2">
    <source>
        <dbReference type="EMBL" id="MED4130016.1"/>
    </source>
</evidence>
<feature type="domain" description="HTH cro/C1-type" evidence="1">
    <location>
        <begin position="16"/>
        <end position="47"/>
    </location>
</feature>
<dbReference type="EMBL" id="JAROAS010000048">
    <property type="protein sequence ID" value="MED4130016.1"/>
    <property type="molecule type" value="Genomic_DNA"/>
</dbReference>
<dbReference type="RefSeq" id="WP_328238651.1">
    <property type="nucleotide sequence ID" value="NZ_JAROAS010000048.1"/>
</dbReference>
<comment type="caution">
    <text evidence="2">The sequence shown here is derived from an EMBL/GenBank/DDBJ whole genome shotgun (WGS) entry which is preliminary data.</text>
</comment>
<name>A0ABU6NP93_9BACI</name>
<organism evidence="2 3">
    <name type="scientific">Shouchella miscanthi</name>
    <dbReference type="NCBI Taxonomy" id="2598861"/>
    <lineage>
        <taxon>Bacteria</taxon>
        <taxon>Bacillati</taxon>
        <taxon>Bacillota</taxon>
        <taxon>Bacilli</taxon>
        <taxon>Bacillales</taxon>
        <taxon>Bacillaceae</taxon>
        <taxon>Shouchella</taxon>
    </lineage>
</organism>
<proteinExistence type="predicted"/>